<dbReference type="Pfam" id="PF13480">
    <property type="entry name" value="Acetyltransf_6"/>
    <property type="match status" value="1"/>
</dbReference>
<gene>
    <name evidence="2" type="ordered locus">RB2501_13334</name>
</gene>
<dbReference type="SUPFAM" id="SSF55729">
    <property type="entry name" value="Acyl-CoA N-acyltransferases (Nat)"/>
    <property type="match status" value="1"/>
</dbReference>
<dbReference type="Gene3D" id="3.40.630.30">
    <property type="match status" value="1"/>
</dbReference>
<evidence type="ECO:0000313" key="2">
    <source>
        <dbReference type="EMBL" id="EAR15313.1"/>
    </source>
</evidence>
<organism evidence="2 3">
    <name type="scientific">Robiginitalea biformata (strain ATCC BAA-864 / DSM 15991 / KCTC 12146 / HTCC2501)</name>
    <dbReference type="NCBI Taxonomy" id="313596"/>
    <lineage>
        <taxon>Bacteria</taxon>
        <taxon>Pseudomonadati</taxon>
        <taxon>Bacteroidota</taxon>
        <taxon>Flavobacteriia</taxon>
        <taxon>Flavobacteriales</taxon>
        <taxon>Flavobacteriaceae</taxon>
        <taxon>Robiginitalea</taxon>
    </lineage>
</organism>
<reference evidence="2 3" key="1">
    <citation type="journal article" date="2009" name="J. Bacteriol.">
        <title>Complete genome sequence of Robiginitalea biformata HTCC2501.</title>
        <authorList>
            <person name="Oh H.M."/>
            <person name="Giovannoni S.J."/>
            <person name="Lee K."/>
            <person name="Ferriera S."/>
            <person name="Johnson J."/>
            <person name="Cho J.C."/>
        </authorList>
    </citation>
    <scope>NUCLEOTIDE SEQUENCE [LARGE SCALE GENOMIC DNA]</scope>
    <source>
        <strain evidence="3">ATCC BAA-864 / HTCC2501 / KCTC 12146</strain>
    </source>
</reference>
<dbReference type="KEGG" id="rbi:RB2501_13334"/>
<evidence type="ECO:0000313" key="3">
    <source>
        <dbReference type="Proteomes" id="UP000009049"/>
    </source>
</evidence>
<dbReference type="InterPro" id="IPR050644">
    <property type="entry name" value="PG_Glycine_Bridge_Synth"/>
</dbReference>
<accession>A4CKB4</accession>
<feature type="domain" description="BioF2-like acetyltransferase" evidence="1">
    <location>
        <begin position="154"/>
        <end position="283"/>
    </location>
</feature>
<protein>
    <recommendedName>
        <fullName evidence="1">BioF2-like acetyltransferase domain-containing protein</fullName>
    </recommendedName>
</protein>
<dbReference type="HOGENOM" id="CLU_055609_0_0_10"/>
<keyword evidence="3" id="KW-1185">Reference proteome</keyword>
<dbReference type="EMBL" id="CP001712">
    <property type="protein sequence ID" value="EAR15313.1"/>
    <property type="molecule type" value="Genomic_DNA"/>
</dbReference>
<dbReference type="eggNOG" id="COG2348">
    <property type="taxonomic scope" value="Bacteria"/>
</dbReference>
<dbReference type="STRING" id="313596.RB2501_13334"/>
<dbReference type="PANTHER" id="PTHR36174:SF1">
    <property type="entry name" value="LIPID II:GLYCINE GLYCYLTRANSFERASE"/>
    <property type="match status" value="1"/>
</dbReference>
<evidence type="ECO:0000259" key="1">
    <source>
        <dbReference type="Pfam" id="PF13480"/>
    </source>
</evidence>
<proteinExistence type="predicted"/>
<dbReference type="InterPro" id="IPR016181">
    <property type="entry name" value="Acyl_CoA_acyltransferase"/>
</dbReference>
<dbReference type="PANTHER" id="PTHR36174">
    <property type="entry name" value="LIPID II:GLYCINE GLYCYLTRANSFERASE"/>
    <property type="match status" value="1"/>
</dbReference>
<dbReference type="AlphaFoldDB" id="A4CKB4"/>
<dbReference type="InterPro" id="IPR038740">
    <property type="entry name" value="BioF2-like_GNAT_dom"/>
</dbReference>
<dbReference type="Proteomes" id="UP000009049">
    <property type="component" value="Chromosome"/>
</dbReference>
<name>A4CKB4_ROBBH</name>
<sequence>MIESINDRVAWKALLSKASCKDFYFTYEYHEISKTSHQEVILIHYAQENGCGVLMPLLIREIQGTPYRDATSVYGYAGPLWIGKFDDIDISRFHRELKAHLRELKVVTVFSRLHPFFLRQVKLLGGFGEIETKGQVVNIDVSASPQEQWRGVSKRFRTYLNKARRTYRIRRGLTEADLEIFMDLYRKSMNRLNATSFYFFEDAYFQGMYQSESFETDILIAEDPETGKSVSAAMFVSCDEIVQYHLSGTHPDYLELHPVKALIDEMRRRATEKGRRFFNLGGGLGSSEDSLLEFKTRFSKDLRWFRVWKYINDPEVYSELTENRLGRNCPDDPAVCKTFFPCYRCKLLEKD</sequence>